<protein>
    <submittedName>
        <fullName evidence="1">Uncharacterized protein</fullName>
    </submittedName>
</protein>
<sequence>MSITQAHFRQLPRMLQEGALQLWGVYITALEIEGGYQTLYNLGAFYVEVFREEGRNGLRMACFNNPDKLLPYLRLPLVAKDVSPGVGVQRIDATSPMDSCI</sequence>
<gene>
    <name evidence="1" type="ORF">FH603_3153</name>
</gene>
<proteinExistence type="predicted"/>
<dbReference type="RefSeq" id="WP_186738403.1">
    <property type="nucleotide sequence ID" value="NZ_VFIA01000018.1"/>
</dbReference>
<accession>A0ABR6W7S9</accession>
<dbReference type="Proteomes" id="UP000700732">
    <property type="component" value="Unassembled WGS sequence"/>
</dbReference>
<evidence type="ECO:0000313" key="1">
    <source>
        <dbReference type="EMBL" id="MBC3792639.1"/>
    </source>
</evidence>
<name>A0ABR6W7S9_9BACT</name>
<reference evidence="1 2" key="1">
    <citation type="submission" date="2019-06" db="EMBL/GenBank/DDBJ databases">
        <title>Spirosoma utsteinense sp. nov. isolated from Antarctic ice-free soils.</title>
        <authorList>
            <person name="Tahon G."/>
        </authorList>
    </citation>
    <scope>NUCLEOTIDE SEQUENCE [LARGE SCALE GENOMIC DNA]</scope>
    <source>
        <strain evidence="1 2">LMG 31447</strain>
    </source>
</reference>
<comment type="caution">
    <text evidence="1">The sequence shown here is derived from an EMBL/GenBank/DDBJ whole genome shotgun (WGS) entry which is preliminary data.</text>
</comment>
<dbReference type="EMBL" id="VFIA01000018">
    <property type="protein sequence ID" value="MBC3792639.1"/>
    <property type="molecule type" value="Genomic_DNA"/>
</dbReference>
<keyword evidence="2" id="KW-1185">Reference proteome</keyword>
<organism evidence="1 2">
    <name type="scientific">Spirosoma utsteinense</name>
    <dbReference type="NCBI Taxonomy" id="2585773"/>
    <lineage>
        <taxon>Bacteria</taxon>
        <taxon>Pseudomonadati</taxon>
        <taxon>Bacteroidota</taxon>
        <taxon>Cytophagia</taxon>
        <taxon>Cytophagales</taxon>
        <taxon>Cytophagaceae</taxon>
        <taxon>Spirosoma</taxon>
    </lineage>
</organism>
<evidence type="ECO:0000313" key="2">
    <source>
        <dbReference type="Proteomes" id="UP000700732"/>
    </source>
</evidence>